<sequence length="940" mass="102383">MILQIPTELQKQDRTFGVIHLNAHNIPTLTEDTLKDGKNIEIITNKFSMFNTYALVYKDPKKTEQAAPTGITGIHATKLLTMTDVQSQGALSGTTTAMEYRAYGSDVWIDAKQENIEIADSLQDGEFKNISSTGTKVDPTGAYYVRYKETQTKDASLEAGPFYVLQALGNTDNDHKNYLTDINRKMAYAPKSSIDIIGYANGKWVSSSYNDYGFTTVVGEEKDRLNDLTSTTGVDKNNINYKLIPEFIDKGTLLKLNYEVQNNSTEEFSTKFGAFTDIKVNDDDFAPVKHLNDHKGFTTTGDGVTFTLFAKDLYETNANTYWFGSYGGMINNLYVQYDGEDITGVDSGIAYSFNVDHLEMGAKTTKSVVMGIVQEIIAELVSIHVTTPPTKIIYNVGENLDLTGLVVTGTYDDKTTAIMNVTLADITGFDKTKVGKQTLTVTIDGKTTTFEVTVEKKLVSIKVTTPPTKMIYNVGESLDPTGLVVTGTYDDDTTAIMNVTLTDITGFDKTKLGKQTLTVTIDGKSTTFEVTVEKKLVSIKVTTPPTKIIYNVGESLDPTGLVVTGTYDDDTTAIMNVTLTDITGFDKTKLGKQTLTVTIDGKSTTFEVTVEKKLVSIKVTTPPTKIIYNVGESLDPTGLVVTGTYDDDTTAIMNVTLTDITGFDKTKLGKQTLTVTIDGKSTTFEVTVEKKLVSIKVTTPPTKIIYNVGESLDPTGLVVTGTYDDDTTAIMNVTLTDITGFDKTKLGKQTLTVTIDGKSTTFEVTVEKKLVSIKVTTPPTKIIYNVGESLDPTGLVVTGTYDDDTTAIMNVTLTDITGFDKTKLGKQTLTVTIDGKSTTFEVTVEKKLVSIKVTTPPTKIIYNVGESLDPTGLVVTGTYDDDTTAIMNVTLTDITGFDKTKLGKQTLTVTIDGKSTTFEVTVEKKLVSIKVTTPPTKIIY</sequence>
<dbReference type="Pfam" id="PF07523">
    <property type="entry name" value="Big_3"/>
    <property type="match status" value="7"/>
</dbReference>
<accession>A0A4V2WN41</accession>
<feature type="domain" description="Ig-like" evidence="1">
    <location>
        <begin position="622"/>
        <end position="688"/>
    </location>
</feature>
<dbReference type="Proteomes" id="UP000295418">
    <property type="component" value="Unassembled WGS sequence"/>
</dbReference>
<organism evidence="2 3">
    <name type="scientific">Paenibacillus albiflavus</name>
    <dbReference type="NCBI Taxonomy" id="2545760"/>
    <lineage>
        <taxon>Bacteria</taxon>
        <taxon>Bacillati</taxon>
        <taxon>Bacillota</taxon>
        <taxon>Bacilli</taxon>
        <taxon>Bacillales</taxon>
        <taxon>Paenibacillaceae</taxon>
        <taxon>Paenibacillus</taxon>
    </lineage>
</organism>
<dbReference type="InterPro" id="IPR022038">
    <property type="entry name" value="Ig-like_bact"/>
</dbReference>
<feature type="domain" description="Ig-like" evidence="1">
    <location>
        <begin position="700"/>
        <end position="766"/>
    </location>
</feature>
<keyword evidence="3" id="KW-1185">Reference proteome</keyword>
<evidence type="ECO:0000313" key="3">
    <source>
        <dbReference type="Proteomes" id="UP000295418"/>
    </source>
</evidence>
<evidence type="ECO:0000259" key="1">
    <source>
        <dbReference type="Pfam" id="PF07523"/>
    </source>
</evidence>
<evidence type="ECO:0000313" key="2">
    <source>
        <dbReference type="EMBL" id="TCZ74042.1"/>
    </source>
</evidence>
<feature type="domain" description="Ig-like" evidence="1">
    <location>
        <begin position="544"/>
        <end position="610"/>
    </location>
</feature>
<proteinExistence type="predicted"/>
<gene>
    <name evidence="2" type="ORF">E0485_20425</name>
</gene>
<protein>
    <recommendedName>
        <fullName evidence="1">Ig-like domain-containing protein</fullName>
    </recommendedName>
</protein>
<dbReference type="EMBL" id="SKFG01000028">
    <property type="protein sequence ID" value="TCZ74042.1"/>
    <property type="molecule type" value="Genomic_DNA"/>
</dbReference>
<dbReference type="Gene3D" id="2.60.40.3630">
    <property type="match status" value="7"/>
</dbReference>
<name>A0A4V2WN41_9BACL</name>
<reference evidence="2 3" key="1">
    <citation type="submission" date="2019-03" db="EMBL/GenBank/DDBJ databases">
        <authorList>
            <person name="Kim M.K.M."/>
        </authorList>
    </citation>
    <scope>NUCLEOTIDE SEQUENCE [LARGE SCALE GENOMIC DNA]</scope>
    <source>
        <strain evidence="2 3">18JY21-1</strain>
    </source>
</reference>
<feature type="domain" description="Ig-like" evidence="1">
    <location>
        <begin position="778"/>
        <end position="844"/>
    </location>
</feature>
<dbReference type="AlphaFoldDB" id="A0A4V2WN41"/>
<feature type="domain" description="Ig-like" evidence="1">
    <location>
        <begin position="466"/>
        <end position="532"/>
    </location>
</feature>
<feature type="domain" description="Ig-like" evidence="1">
    <location>
        <begin position="388"/>
        <end position="454"/>
    </location>
</feature>
<comment type="caution">
    <text evidence="2">The sequence shown here is derived from an EMBL/GenBank/DDBJ whole genome shotgun (WGS) entry which is preliminary data.</text>
</comment>
<feature type="non-terminal residue" evidence="2">
    <location>
        <position position="940"/>
    </location>
</feature>
<feature type="domain" description="Ig-like" evidence="1">
    <location>
        <begin position="856"/>
        <end position="922"/>
    </location>
</feature>